<keyword evidence="1" id="KW-0472">Membrane</keyword>
<dbReference type="AlphaFoldDB" id="A0A932I202"/>
<proteinExistence type="predicted"/>
<evidence type="ECO:0000256" key="1">
    <source>
        <dbReference type="SAM" id="Phobius"/>
    </source>
</evidence>
<feature type="transmembrane region" description="Helical" evidence="1">
    <location>
        <begin position="422"/>
        <end position="442"/>
    </location>
</feature>
<keyword evidence="1" id="KW-0812">Transmembrane</keyword>
<gene>
    <name evidence="2" type="ORF">HYZ11_09240</name>
</gene>
<protein>
    <recommendedName>
        <fullName evidence="4">Fenitrothion hydrolase</fullName>
    </recommendedName>
</protein>
<dbReference type="Proteomes" id="UP000782312">
    <property type="component" value="Unassembled WGS sequence"/>
</dbReference>
<feature type="transmembrane region" description="Helical" evidence="1">
    <location>
        <begin position="204"/>
        <end position="224"/>
    </location>
</feature>
<sequence length="484" mass="52938">MRILRGWRAAAGGAALVLVRPAPALAHAFERRYDLPMPLDMFLLGAGLAVALSFAVMGLFVRSGGGRAAFPRYNLLRLGPVRLLAHPWALLAVRAFAAGVFLLAIAAGFLGEQNPLRNLIVTLAWIVWWVGLAYACALFGNAWALLNPWDTLFAGAEGLWRRATGKNLSLGIPLPGWVGAWPAAALFLWFAWGELAWRDNHIPASLAFAASVYSLITWLGMALFGREEWLRRGEAFSAVFGLIGRFGITEGRTGPGGREWNLRPPAAGLLQKEAPHPSEVALVLALLSTVTFDGFGETVQWELLRTRLYDLFGWMEARAAFQATDAFALFATPVIFFAVYAAFAGLMRLAAGSGISTGGLIRRFAYSLVPIAVGYHLAHYFSYLVIQGQRILPLASDPFGWGWDLLGWASYQVDIGIVDARIAWNVSLAAIVLGHIFAVYLAHMVALEAYPDHRRALRSQYPMLALMVGYTMVSLWIIAQPIVN</sequence>
<evidence type="ECO:0008006" key="4">
    <source>
        <dbReference type="Google" id="ProtNLM"/>
    </source>
</evidence>
<evidence type="ECO:0000313" key="3">
    <source>
        <dbReference type="Proteomes" id="UP000782312"/>
    </source>
</evidence>
<dbReference type="EMBL" id="JACPUR010000019">
    <property type="protein sequence ID" value="MBI3127774.1"/>
    <property type="molecule type" value="Genomic_DNA"/>
</dbReference>
<feature type="transmembrane region" description="Helical" evidence="1">
    <location>
        <begin position="83"/>
        <end position="110"/>
    </location>
</feature>
<name>A0A932I202_UNCTE</name>
<feature type="transmembrane region" description="Helical" evidence="1">
    <location>
        <begin position="167"/>
        <end position="192"/>
    </location>
</feature>
<evidence type="ECO:0000313" key="2">
    <source>
        <dbReference type="EMBL" id="MBI3127774.1"/>
    </source>
</evidence>
<feature type="transmembrane region" description="Helical" evidence="1">
    <location>
        <begin position="364"/>
        <end position="386"/>
    </location>
</feature>
<feature type="transmembrane region" description="Helical" evidence="1">
    <location>
        <begin position="122"/>
        <end position="146"/>
    </location>
</feature>
<keyword evidence="1" id="KW-1133">Transmembrane helix</keyword>
<feature type="transmembrane region" description="Helical" evidence="1">
    <location>
        <begin position="319"/>
        <end position="343"/>
    </location>
</feature>
<organism evidence="2 3">
    <name type="scientific">Tectimicrobiota bacterium</name>
    <dbReference type="NCBI Taxonomy" id="2528274"/>
    <lineage>
        <taxon>Bacteria</taxon>
        <taxon>Pseudomonadati</taxon>
        <taxon>Nitrospinota/Tectimicrobiota group</taxon>
        <taxon>Candidatus Tectimicrobiota</taxon>
    </lineage>
</organism>
<comment type="caution">
    <text evidence="2">The sequence shown here is derived from an EMBL/GenBank/DDBJ whole genome shotgun (WGS) entry which is preliminary data.</text>
</comment>
<accession>A0A932I202</accession>
<reference evidence="2" key="1">
    <citation type="submission" date="2020-07" db="EMBL/GenBank/DDBJ databases">
        <title>Huge and variable diversity of episymbiotic CPR bacteria and DPANN archaea in groundwater ecosystems.</title>
        <authorList>
            <person name="He C.Y."/>
            <person name="Keren R."/>
            <person name="Whittaker M."/>
            <person name="Farag I.F."/>
            <person name="Doudna J."/>
            <person name="Cate J.H.D."/>
            <person name="Banfield J.F."/>
        </authorList>
    </citation>
    <scope>NUCLEOTIDE SEQUENCE</scope>
    <source>
        <strain evidence="2">NC_groundwater_763_Ag_S-0.2um_68_21</strain>
    </source>
</reference>
<feature type="transmembrane region" description="Helical" evidence="1">
    <location>
        <begin position="463"/>
        <end position="483"/>
    </location>
</feature>
<feature type="transmembrane region" description="Helical" evidence="1">
    <location>
        <begin position="42"/>
        <end position="62"/>
    </location>
</feature>